<accession>A0ABQ0PWX8</accession>
<comment type="caution">
    <text evidence="3">The sequence shown here is derived from an EMBL/GenBank/DDBJ whole genome shotgun (WGS) entry which is preliminary data.</text>
</comment>
<dbReference type="InterPro" id="IPR011146">
    <property type="entry name" value="HIT-like"/>
</dbReference>
<evidence type="ECO:0000313" key="4">
    <source>
        <dbReference type="Proteomes" id="UP001062776"/>
    </source>
</evidence>
<dbReference type="PANTHER" id="PTHR23089">
    <property type="entry name" value="HISTIDINE TRIAD HIT PROTEIN"/>
    <property type="match status" value="1"/>
</dbReference>
<dbReference type="InterPro" id="IPR001310">
    <property type="entry name" value="Histidine_triad_HIT"/>
</dbReference>
<dbReference type="InterPro" id="IPR019808">
    <property type="entry name" value="Histidine_triad_CS"/>
</dbReference>
<dbReference type="Gene3D" id="3.30.428.10">
    <property type="entry name" value="HIT-like"/>
    <property type="match status" value="1"/>
</dbReference>
<organism evidence="3 4">
    <name type="scientific">Asaia krungthepensis NRIC 0535</name>
    <dbReference type="NCBI Taxonomy" id="1307925"/>
    <lineage>
        <taxon>Bacteria</taxon>
        <taxon>Pseudomonadati</taxon>
        <taxon>Pseudomonadota</taxon>
        <taxon>Alphaproteobacteria</taxon>
        <taxon>Acetobacterales</taxon>
        <taxon>Acetobacteraceae</taxon>
        <taxon>Asaia</taxon>
    </lineage>
</organism>
<gene>
    <name evidence="3" type="ORF">AA0535_0300</name>
</gene>
<evidence type="ECO:0000313" key="3">
    <source>
        <dbReference type="EMBL" id="GBQ83662.1"/>
    </source>
</evidence>
<dbReference type="SUPFAM" id="SSF54197">
    <property type="entry name" value="HIT-like"/>
    <property type="match status" value="1"/>
</dbReference>
<name>A0ABQ0PWX8_9PROT</name>
<dbReference type="InterPro" id="IPR036265">
    <property type="entry name" value="HIT-like_sf"/>
</dbReference>
<dbReference type="Pfam" id="PF01230">
    <property type="entry name" value="HIT"/>
    <property type="match status" value="1"/>
</dbReference>
<keyword evidence="4" id="KW-1185">Reference proteome</keyword>
<evidence type="ECO:0000259" key="2">
    <source>
        <dbReference type="PROSITE" id="PS51084"/>
    </source>
</evidence>
<feature type="short sequence motif" description="Histidine triad motif" evidence="1">
    <location>
        <begin position="108"/>
        <end position="112"/>
    </location>
</feature>
<protein>
    <submittedName>
        <fullName evidence="3">Adenosine 5'-monophosphoramidase</fullName>
    </submittedName>
</protein>
<dbReference type="PRINTS" id="PR00332">
    <property type="entry name" value="HISTRIAD"/>
</dbReference>
<dbReference type="Proteomes" id="UP001062776">
    <property type="component" value="Unassembled WGS sequence"/>
</dbReference>
<evidence type="ECO:0000256" key="1">
    <source>
        <dbReference type="PROSITE-ProRule" id="PRU00464"/>
    </source>
</evidence>
<dbReference type="RefSeq" id="WP_264814136.1">
    <property type="nucleotide sequence ID" value="NZ_BAPV01000003.1"/>
</dbReference>
<feature type="domain" description="HIT" evidence="2">
    <location>
        <begin position="14"/>
        <end position="123"/>
    </location>
</feature>
<reference evidence="3" key="1">
    <citation type="submission" date="2013-04" db="EMBL/GenBank/DDBJ databases">
        <title>The genome sequencing project of 58 acetic acid bacteria.</title>
        <authorList>
            <person name="Okamoto-Kainuma A."/>
            <person name="Ishikawa M."/>
            <person name="Umino S."/>
            <person name="Koizumi Y."/>
            <person name="Shiwa Y."/>
            <person name="Yoshikawa H."/>
            <person name="Matsutani M."/>
            <person name="Matsushita K."/>
        </authorList>
    </citation>
    <scope>NUCLEOTIDE SEQUENCE</scope>
    <source>
        <strain evidence="3">NRIC 0535</strain>
    </source>
</reference>
<sequence length="129" mass="13862">MAVDLTRPYDANNVFAKILRREIPVEILYEDDFALAFPDITPQAAIHVLIIPKGAYVSASDFGASASDLEIAGYARAISNVATQLGLQEAGYRLISNAGPDAGQEVPHYHVHLLAGEKLSAKLIKKSAD</sequence>
<dbReference type="EMBL" id="BAPV01000003">
    <property type="protein sequence ID" value="GBQ83662.1"/>
    <property type="molecule type" value="Genomic_DNA"/>
</dbReference>
<dbReference type="PROSITE" id="PS00892">
    <property type="entry name" value="HIT_1"/>
    <property type="match status" value="1"/>
</dbReference>
<dbReference type="PROSITE" id="PS51084">
    <property type="entry name" value="HIT_2"/>
    <property type="match status" value="1"/>
</dbReference>
<proteinExistence type="predicted"/>